<reference evidence="1 2" key="1">
    <citation type="submission" date="2023-11" db="EMBL/GenBank/DDBJ databases">
        <authorList>
            <person name="Okamura Y."/>
        </authorList>
    </citation>
    <scope>NUCLEOTIDE SEQUENCE [LARGE SCALE GENOMIC DNA]</scope>
</reference>
<evidence type="ECO:0000313" key="1">
    <source>
        <dbReference type="EMBL" id="CAK1547001.1"/>
    </source>
</evidence>
<comment type="caution">
    <text evidence="1">The sequence shown here is derived from an EMBL/GenBank/DDBJ whole genome shotgun (WGS) entry which is preliminary data.</text>
</comment>
<proteinExistence type="predicted"/>
<keyword evidence="2" id="KW-1185">Reference proteome</keyword>
<organism evidence="1 2">
    <name type="scientific">Leptosia nina</name>
    <dbReference type="NCBI Taxonomy" id="320188"/>
    <lineage>
        <taxon>Eukaryota</taxon>
        <taxon>Metazoa</taxon>
        <taxon>Ecdysozoa</taxon>
        <taxon>Arthropoda</taxon>
        <taxon>Hexapoda</taxon>
        <taxon>Insecta</taxon>
        <taxon>Pterygota</taxon>
        <taxon>Neoptera</taxon>
        <taxon>Endopterygota</taxon>
        <taxon>Lepidoptera</taxon>
        <taxon>Glossata</taxon>
        <taxon>Ditrysia</taxon>
        <taxon>Papilionoidea</taxon>
        <taxon>Pieridae</taxon>
        <taxon>Pierinae</taxon>
        <taxon>Leptosia</taxon>
    </lineage>
</organism>
<sequence length="167" mass="18845">MADKTRGIKQVRNKKLLPDLRKEGELTKPIVLSTKEKHGVATGSRLYSHHTLASVRKLSFFHPFFLPEDSLDIVLAAVYNHSTERFADKEDLYLQPETIGCDTWRRLRNTFDKLPPIVIPLGHPMKRGGITQKHSPFSVKLMNSGVHSSQTNPGYSRQAAGGAIFFY</sequence>
<protein>
    <submittedName>
        <fullName evidence="1">Uncharacterized protein</fullName>
    </submittedName>
</protein>
<dbReference type="EMBL" id="CAVLEF010000009">
    <property type="protein sequence ID" value="CAK1547001.1"/>
    <property type="molecule type" value="Genomic_DNA"/>
</dbReference>
<dbReference type="Pfam" id="PF12494">
    <property type="entry name" value="DUF3695"/>
    <property type="match status" value="1"/>
</dbReference>
<dbReference type="AlphaFoldDB" id="A0AAV1JD21"/>
<name>A0AAV1JD21_9NEOP</name>
<evidence type="ECO:0000313" key="2">
    <source>
        <dbReference type="Proteomes" id="UP001497472"/>
    </source>
</evidence>
<gene>
    <name evidence="1" type="ORF">LNINA_LOCUS6504</name>
</gene>
<dbReference type="InterPro" id="IPR022179">
    <property type="entry name" value="CFAP276"/>
</dbReference>
<dbReference type="Proteomes" id="UP001497472">
    <property type="component" value="Unassembled WGS sequence"/>
</dbReference>
<accession>A0AAV1JD21</accession>